<feature type="region of interest" description="Disordered" evidence="1">
    <location>
        <begin position="42"/>
        <end position="86"/>
    </location>
</feature>
<comment type="caution">
    <text evidence="2">The sequence shown here is derived from an EMBL/GenBank/DDBJ whole genome shotgun (WGS) entry which is preliminary data.</text>
</comment>
<dbReference type="EMBL" id="JACSDY010000021">
    <property type="protein sequence ID" value="KAF7394150.1"/>
    <property type="molecule type" value="Genomic_DNA"/>
</dbReference>
<proteinExistence type="predicted"/>
<gene>
    <name evidence="2" type="ORF">H0235_016745</name>
</gene>
<dbReference type="Proteomes" id="UP000600918">
    <property type="component" value="Unassembled WGS sequence"/>
</dbReference>
<feature type="compositionally biased region" description="Basic and acidic residues" evidence="1">
    <location>
        <begin position="70"/>
        <end position="86"/>
    </location>
</feature>
<protein>
    <submittedName>
        <fullName evidence="2">Uncharacterized protein</fullName>
    </submittedName>
</protein>
<keyword evidence="3" id="KW-1185">Reference proteome</keyword>
<dbReference type="AlphaFoldDB" id="A0A834JU29"/>
<accession>A0A834JU29</accession>
<name>A0A834JU29_VESPE</name>
<evidence type="ECO:0000313" key="3">
    <source>
        <dbReference type="Proteomes" id="UP000600918"/>
    </source>
</evidence>
<sequence length="107" mass="12008">MSVQRSKTSIARTAVMTNGYAEYSRVGDKFEKVGVKDRRGLQERLRSVVSPKSNRATKAGEKSPTIGKVESARERSRAVESGRERSRVARDSIRGRWVRRCAAALLR</sequence>
<reference evidence="2" key="1">
    <citation type="journal article" date="2020" name="G3 (Bethesda)">
        <title>High-Quality Assemblies for Three Invasive Social Wasps from the &lt;i&gt;Vespula&lt;/i&gt; Genus.</title>
        <authorList>
            <person name="Harrop T.W.R."/>
            <person name="Guhlin J."/>
            <person name="McLaughlin G.M."/>
            <person name="Permina E."/>
            <person name="Stockwell P."/>
            <person name="Gilligan J."/>
            <person name="Le Lec M.F."/>
            <person name="Gruber M.A.M."/>
            <person name="Quinn O."/>
            <person name="Lovegrove M."/>
            <person name="Duncan E.J."/>
            <person name="Remnant E.J."/>
            <person name="Van Eeckhoven J."/>
            <person name="Graham B."/>
            <person name="Knapp R.A."/>
            <person name="Langford K.W."/>
            <person name="Kronenberg Z."/>
            <person name="Press M.O."/>
            <person name="Eacker S.M."/>
            <person name="Wilson-Rankin E.E."/>
            <person name="Purcell J."/>
            <person name="Lester P.J."/>
            <person name="Dearden P.K."/>
        </authorList>
    </citation>
    <scope>NUCLEOTIDE SEQUENCE</scope>
    <source>
        <strain evidence="2">Volc-1</strain>
    </source>
</reference>
<organism evidence="2 3">
    <name type="scientific">Vespula pensylvanica</name>
    <name type="common">Western yellow jacket</name>
    <name type="synonym">Wasp</name>
    <dbReference type="NCBI Taxonomy" id="30213"/>
    <lineage>
        <taxon>Eukaryota</taxon>
        <taxon>Metazoa</taxon>
        <taxon>Ecdysozoa</taxon>
        <taxon>Arthropoda</taxon>
        <taxon>Hexapoda</taxon>
        <taxon>Insecta</taxon>
        <taxon>Pterygota</taxon>
        <taxon>Neoptera</taxon>
        <taxon>Endopterygota</taxon>
        <taxon>Hymenoptera</taxon>
        <taxon>Apocrita</taxon>
        <taxon>Aculeata</taxon>
        <taxon>Vespoidea</taxon>
        <taxon>Vespidae</taxon>
        <taxon>Vespinae</taxon>
        <taxon>Vespula</taxon>
    </lineage>
</organism>
<evidence type="ECO:0000256" key="1">
    <source>
        <dbReference type="SAM" id="MobiDB-lite"/>
    </source>
</evidence>
<evidence type="ECO:0000313" key="2">
    <source>
        <dbReference type="EMBL" id="KAF7394150.1"/>
    </source>
</evidence>